<dbReference type="EMBL" id="PDEQ01000006">
    <property type="protein sequence ID" value="PEN12790.1"/>
    <property type="molecule type" value="Genomic_DNA"/>
</dbReference>
<keyword evidence="1" id="KW-0175">Coiled coil</keyword>
<feature type="coiled-coil region" evidence="1">
    <location>
        <begin position="41"/>
        <end position="75"/>
    </location>
</feature>
<evidence type="ECO:0000256" key="3">
    <source>
        <dbReference type="SAM" id="Phobius"/>
    </source>
</evidence>
<accession>A0A2A8CW06</accession>
<feature type="region of interest" description="Disordered" evidence="2">
    <location>
        <begin position="87"/>
        <end position="142"/>
    </location>
</feature>
<sequence>MLSPGTLSILLLFGLPIVAVISWVYVKQLEITSQSGDDDRMRDLEQTISSLAKMLDDVKQERDSLRRRIQNLETIVTSESWDDLKARRVDQDTTGDLANSNASSTEKRTASSDTEVPDSAGGELGTDSDRAARLADRLRGSS</sequence>
<keyword evidence="3" id="KW-0472">Membrane</keyword>
<evidence type="ECO:0000313" key="4">
    <source>
        <dbReference type="EMBL" id="PEN12790.1"/>
    </source>
</evidence>
<organism evidence="4 5">
    <name type="scientific">Longibacter salinarum</name>
    <dbReference type="NCBI Taxonomy" id="1850348"/>
    <lineage>
        <taxon>Bacteria</taxon>
        <taxon>Pseudomonadati</taxon>
        <taxon>Rhodothermota</taxon>
        <taxon>Rhodothermia</taxon>
        <taxon>Rhodothermales</taxon>
        <taxon>Salisaetaceae</taxon>
        <taxon>Longibacter</taxon>
    </lineage>
</organism>
<evidence type="ECO:0000256" key="1">
    <source>
        <dbReference type="SAM" id="Coils"/>
    </source>
</evidence>
<gene>
    <name evidence="4" type="ORF">CRI94_12305</name>
</gene>
<keyword evidence="3" id="KW-1133">Transmembrane helix</keyword>
<feature type="transmembrane region" description="Helical" evidence="3">
    <location>
        <begin position="6"/>
        <end position="26"/>
    </location>
</feature>
<dbReference type="AlphaFoldDB" id="A0A2A8CW06"/>
<evidence type="ECO:0008006" key="6">
    <source>
        <dbReference type="Google" id="ProtNLM"/>
    </source>
</evidence>
<dbReference type="RefSeq" id="WP_098076156.1">
    <property type="nucleotide sequence ID" value="NZ_PDEQ01000006.1"/>
</dbReference>
<name>A0A2A8CW06_9BACT</name>
<evidence type="ECO:0000256" key="2">
    <source>
        <dbReference type="SAM" id="MobiDB-lite"/>
    </source>
</evidence>
<feature type="compositionally biased region" description="Polar residues" evidence="2">
    <location>
        <begin position="92"/>
        <end position="104"/>
    </location>
</feature>
<evidence type="ECO:0000313" key="5">
    <source>
        <dbReference type="Proteomes" id="UP000220102"/>
    </source>
</evidence>
<protein>
    <recommendedName>
        <fullName evidence="6">Phage shock protein B</fullName>
    </recommendedName>
</protein>
<dbReference type="OrthoDB" id="7428745at2"/>
<reference evidence="4 5" key="1">
    <citation type="submission" date="2017-10" db="EMBL/GenBank/DDBJ databases">
        <title>Draft genome of Longibacter Salinarum.</title>
        <authorList>
            <person name="Goh K.M."/>
            <person name="Shamsir M.S."/>
            <person name="Lim S.W."/>
        </authorList>
    </citation>
    <scope>NUCLEOTIDE SEQUENCE [LARGE SCALE GENOMIC DNA]</scope>
    <source>
        <strain evidence="4 5">KCTC 52045</strain>
    </source>
</reference>
<dbReference type="Proteomes" id="UP000220102">
    <property type="component" value="Unassembled WGS sequence"/>
</dbReference>
<keyword evidence="3" id="KW-0812">Transmembrane</keyword>
<proteinExistence type="predicted"/>
<comment type="caution">
    <text evidence="4">The sequence shown here is derived from an EMBL/GenBank/DDBJ whole genome shotgun (WGS) entry which is preliminary data.</text>
</comment>
<feature type="compositionally biased region" description="Basic and acidic residues" evidence="2">
    <location>
        <begin position="127"/>
        <end position="142"/>
    </location>
</feature>
<keyword evidence="5" id="KW-1185">Reference proteome</keyword>